<protein>
    <submittedName>
        <fullName evidence="2">Uncharacterized protein</fullName>
    </submittedName>
</protein>
<feature type="region of interest" description="Disordered" evidence="1">
    <location>
        <begin position="48"/>
        <end position="67"/>
    </location>
</feature>
<organism evidence="2 3">
    <name type="scientific">Mycena pura</name>
    <dbReference type="NCBI Taxonomy" id="153505"/>
    <lineage>
        <taxon>Eukaryota</taxon>
        <taxon>Fungi</taxon>
        <taxon>Dikarya</taxon>
        <taxon>Basidiomycota</taxon>
        <taxon>Agaricomycotina</taxon>
        <taxon>Agaricomycetes</taxon>
        <taxon>Agaricomycetidae</taxon>
        <taxon>Agaricales</taxon>
        <taxon>Marasmiineae</taxon>
        <taxon>Mycenaceae</taxon>
        <taxon>Mycena</taxon>
    </lineage>
</organism>
<feature type="region of interest" description="Disordered" evidence="1">
    <location>
        <begin position="293"/>
        <end position="322"/>
    </location>
</feature>
<sequence>MVPDSEALRPASNISLSSHVEAPTTIACPRVATRLFFARTPIQVSASHASPPTLPVMRMGGRRSRPSSTVASCSATFRIKAPLRASCIARKIKFGESTKVEELRRRLVNEWFPSSSATRFTPSTQAFPNSSLAAVTPEPLSTSFTPACAVQTQENLSAASPAVHATLGEQSDPLPGSAHLTPRSPHTAGTAAASSLAGVTAPPLTRANNPFADWDHLNLLQGASGDPLSRLQAENQILNNLLKQVNVSINHLQHEQADLRVGLNTLLRRTEFLSPAIAFDAADYHQQTAQLTTESAARSHTSFPFRGQAAPVTPPRGPSSTEDDYADGVALTISWPSTSAQVNIILPPNSAFYAKGTPTVQRLPIDLFNGQTSVTWTLVFSKIKNTEGLWDIWGPKTVGQYADLEDLWAMWSEGEKIVDEKGVRWKKPPADGRRGNSLPSNGSVFGRYIVRESAPGKGKSPADVINELEAMRMLGSPKWGLSKLGEHLAAIRKADATPATTEPSNEPRLASRPDSASSSLVPVKRRKAFGARTREGKRAKLDQCT</sequence>
<gene>
    <name evidence="2" type="ORF">GGX14DRAFT_584902</name>
</gene>
<dbReference type="EMBL" id="JARJCW010000010">
    <property type="protein sequence ID" value="KAJ7219978.1"/>
    <property type="molecule type" value="Genomic_DNA"/>
</dbReference>
<name>A0AAD6VTE7_9AGAR</name>
<evidence type="ECO:0000313" key="2">
    <source>
        <dbReference type="EMBL" id="KAJ7219978.1"/>
    </source>
</evidence>
<accession>A0AAD6VTE7</accession>
<feature type="region of interest" description="Disordered" evidence="1">
    <location>
        <begin position="167"/>
        <end position="197"/>
    </location>
</feature>
<feature type="region of interest" description="Disordered" evidence="1">
    <location>
        <begin position="495"/>
        <end position="545"/>
    </location>
</feature>
<dbReference type="Proteomes" id="UP001219525">
    <property type="component" value="Unassembled WGS sequence"/>
</dbReference>
<feature type="compositionally biased region" description="Low complexity" evidence="1">
    <location>
        <begin position="187"/>
        <end position="197"/>
    </location>
</feature>
<feature type="compositionally biased region" description="Basic and acidic residues" evidence="1">
    <location>
        <begin position="532"/>
        <end position="545"/>
    </location>
</feature>
<proteinExistence type="predicted"/>
<evidence type="ECO:0000256" key="1">
    <source>
        <dbReference type="SAM" id="MobiDB-lite"/>
    </source>
</evidence>
<dbReference type="AlphaFoldDB" id="A0AAD6VTE7"/>
<evidence type="ECO:0000313" key="3">
    <source>
        <dbReference type="Proteomes" id="UP001219525"/>
    </source>
</evidence>
<reference evidence="2" key="1">
    <citation type="submission" date="2023-03" db="EMBL/GenBank/DDBJ databases">
        <title>Massive genome expansion in bonnet fungi (Mycena s.s.) driven by repeated elements and novel gene families across ecological guilds.</title>
        <authorList>
            <consortium name="Lawrence Berkeley National Laboratory"/>
            <person name="Harder C.B."/>
            <person name="Miyauchi S."/>
            <person name="Viragh M."/>
            <person name="Kuo A."/>
            <person name="Thoen E."/>
            <person name="Andreopoulos B."/>
            <person name="Lu D."/>
            <person name="Skrede I."/>
            <person name="Drula E."/>
            <person name="Henrissat B."/>
            <person name="Morin E."/>
            <person name="Kohler A."/>
            <person name="Barry K."/>
            <person name="LaButti K."/>
            <person name="Morin E."/>
            <person name="Salamov A."/>
            <person name="Lipzen A."/>
            <person name="Mereny Z."/>
            <person name="Hegedus B."/>
            <person name="Baldrian P."/>
            <person name="Stursova M."/>
            <person name="Weitz H."/>
            <person name="Taylor A."/>
            <person name="Grigoriev I.V."/>
            <person name="Nagy L.G."/>
            <person name="Martin F."/>
            <person name="Kauserud H."/>
        </authorList>
    </citation>
    <scope>NUCLEOTIDE SEQUENCE</scope>
    <source>
        <strain evidence="2">9144</strain>
    </source>
</reference>
<comment type="caution">
    <text evidence="2">The sequence shown here is derived from an EMBL/GenBank/DDBJ whole genome shotgun (WGS) entry which is preliminary data.</text>
</comment>
<keyword evidence="3" id="KW-1185">Reference proteome</keyword>
<feature type="compositionally biased region" description="Polar residues" evidence="1">
    <location>
        <begin position="293"/>
        <end position="302"/>
    </location>
</feature>